<feature type="region of interest" description="Disordered" evidence="1">
    <location>
        <begin position="42"/>
        <end position="129"/>
    </location>
</feature>
<feature type="compositionally biased region" description="Low complexity" evidence="1">
    <location>
        <begin position="115"/>
        <end position="128"/>
    </location>
</feature>
<feature type="compositionally biased region" description="Polar residues" evidence="1">
    <location>
        <begin position="61"/>
        <end position="96"/>
    </location>
</feature>
<dbReference type="EMBL" id="OE189679">
    <property type="protein sequence ID" value="CAD7579053.1"/>
    <property type="molecule type" value="Genomic_DNA"/>
</dbReference>
<organism evidence="2">
    <name type="scientific">Timema californicum</name>
    <name type="common">California timema</name>
    <name type="synonym">Walking stick</name>
    <dbReference type="NCBI Taxonomy" id="61474"/>
    <lineage>
        <taxon>Eukaryota</taxon>
        <taxon>Metazoa</taxon>
        <taxon>Ecdysozoa</taxon>
        <taxon>Arthropoda</taxon>
        <taxon>Hexapoda</taxon>
        <taxon>Insecta</taxon>
        <taxon>Pterygota</taxon>
        <taxon>Neoptera</taxon>
        <taxon>Polyneoptera</taxon>
        <taxon>Phasmatodea</taxon>
        <taxon>Timematodea</taxon>
        <taxon>Timematoidea</taxon>
        <taxon>Timematidae</taxon>
        <taxon>Timema</taxon>
    </lineage>
</organism>
<accession>A0A7R9PDR4</accession>
<dbReference type="AlphaFoldDB" id="A0A7R9PDR4"/>
<feature type="region of interest" description="Disordered" evidence="1">
    <location>
        <begin position="209"/>
        <end position="229"/>
    </location>
</feature>
<gene>
    <name evidence="2" type="ORF">TCMB3V08_LOCUS11588</name>
</gene>
<reference evidence="2" key="1">
    <citation type="submission" date="2020-11" db="EMBL/GenBank/DDBJ databases">
        <authorList>
            <person name="Tran Van P."/>
        </authorList>
    </citation>
    <scope>NUCLEOTIDE SEQUENCE</scope>
</reference>
<protein>
    <submittedName>
        <fullName evidence="2">(California timema) hypothetical protein</fullName>
    </submittedName>
</protein>
<evidence type="ECO:0000256" key="1">
    <source>
        <dbReference type="SAM" id="MobiDB-lite"/>
    </source>
</evidence>
<sequence>MYGKSGYRVKRKLALSDASNILQPAATKQKTDQRETFLVAKNDTTNFTESSKADLSEENLNKSSKNIDTSATTEENANQLNVFNTDKTDTKNQAADGNTPKVRGIHRSGSRSDESSSSSSSSESSSSRANVNISINTQFSSSRAPVKVTMTDPITDDLVLGNDEDTVGSPGSREDVLHPFIEQYELSPELWNTTNPLYSKAARNSALDLLIKPGSNKREDEKRTKQKTV</sequence>
<name>A0A7R9PDR4_TIMCA</name>
<proteinExistence type="predicted"/>
<evidence type="ECO:0000313" key="2">
    <source>
        <dbReference type="EMBL" id="CAD7579053.1"/>
    </source>
</evidence>